<feature type="domain" description="V-ATPase proteolipid subunit C-like" evidence="14">
    <location>
        <begin position="16"/>
        <end position="78"/>
    </location>
</feature>
<dbReference type="Pfam" id="PF00137">
    <property type="entry name" value="ATP-synt_C"/>
    <property type="match status" value="1"/>
</dbReference>
<sequence>MNIVTEIAQLQSSTAIAVAIMIGCSAIGGAIGISLLGSKFLESAARQPELMPKLFMRMILLTAFIEAMPIISVGVALWFASSSLFAQNLIQMLPSIT</sequence>
<keyword evidence="10 13" id="KW-0472">Membrane</keyword>
<dbReference type="PRINTS" id="PR00124">
    <property type="entry name" value="ATPASEC"/>
</dbReference>
<evidence type="ECO:0000256" key="10">
    <source>
        <dbReference type="ARBA" id="ARBA00023136"/>
    </source>
</evidence>
<keyword evidence="13" id="KW-1003">Cell membrane</keyword>
<proteinExistence type="inferred from homology"/>
<comment type="function">
    <text evidence="13">Key component of the F(0) channel; it plays a direct role in translocation across the membrane. A homomeric c-ring of between 10-14 subunits forms the central stalk rotor element with the F(1) delta and epsilon subunits.</text>
</comment>
<keyword evidence="5 13" id="KW-0812">Transmembrane</keyword>
<evidence type="ECO:0000256" key="13">
    <source>
        <dbReference type="HAMAP-Rule" id="MF_01396"/>
    </source>
</evidence>
<keyword evidence="16" id="KW-1185">Reference proteome</keyword>
<comment type="function">
    <text evidence="12 13">F(1)F(0) ATP synthase produces ATP from ADP in the presence of a proton or sodium gradient. F-type ATPases consist of two structural domains, F(1) containing the extramembraneous catalytic core and F(0) containing the membrane proton channel, linked together by a central stalk and a peripheral stalk. During catalysis, ATP synthesis in the catalytic domain of F(1) is coupled via a rotary mechanism of the central stalk subunits to proton translocation.</text>
</comment>
<evidence type="ECO:0000256" key="8">
    <source>
        <dbReference type="ARBA" id="ARBA00023065"/>
    </source>
</evidence>
<evidence type="ECO:0000256" key="5">
    <source>
        <dbReference type="ARBA" id="ARBA00022692"/>
    </source>
</evidence>
<dbReference type="InterPro" id="IPR000454">
    <property type="entry name" value="ATP_synth_F0_csu"/>
</dbReference>
<dbReference type="RefSeq" id="WP_258568317.1">
    <property type="nucleotide sequence ID" value="NZ_CP092900.1"/>
</dbReference>
<organism evidence="15 16">
    <name type="scientific">Candidatus Comchoanobacter bicostacola</name>
    <dbReference type="NCBI Taxonomy" id="2919598"/>
    <lineage>
        <taxon>Bacteria</taxon>
        <taxon>Pseudomonadati</taxon>
        <taxon>Pseudomonadota</taxon>
        <taxon>Gammaproteobacteria</taxon>
        <taxon>Candidatus Comchoanobacterales</taxon>
        <taxon>Candidatus Comchoanobacteraceae</taxon>
        <taxon>Candidatus Comchoanobacter</taxon>
    </lineage>
</organism>
<feature type="site" description="Reversibly protonated during proton transport" evidence="13">
    <location>
        <position position="66"/>
    </location>
</feature>
<keyword evidence="3 13" id="KW-0813">Transport</keyword>
<keyword evidence="8 13" id="KW-0406">Ion transport</keyword>
<evidence type="ECO:0000313" key="16">
    <source>
        <dbReference type="Proteomes" id="UP001055955"/>
    </source>
</evidence>
<dbReference type="InterPro" id="IPR002379">
    <property type="entry name" value="ATPase_proteolipid_c-like_dom"/>
</dbReference>
<evidence type="ECO:0000256" key="12">
    <source>
        <dbReference type="ARBA" id="ARBA00025198"/>
    </source>
</evidence>
<dbReference type="InterPro" id="IPR005953">
    <property type="entry name" value="ATP_synth_csu_bac/chlpt"/>
</dbReference>
<evidence type="ECO:0000256" key="7">
    <source>
        <dbReference type="ARBA" id="ARBA00022989"/>
    </source>
</evidence>
<dbReference type="InterPro" id="IPR038662">
    <property type="entry name" value="ATP_synth_F0_csu_sf"/>
</dbReference>
<evidence type="ECO:0000256" key="9">
    <source>
        <dbReference type="ARBA" id="ARBA00023121"/>
    </source>
</evidence>
<evidence type="ECO:0000256" key="4">
    <source>
        <dbReference type="ARBA" id="ARBA00022547"/>
    </source>
</evidence>
<dbReference type="InterPro" id="IPR035921">
    <property type="entry name" value="F/V-ATP_Csub_sf"/>
</dbReference>
<keyword evidence="7 13" id="KW-1133">Transmembrane helix</keyword>
<gene>
    <name evidence="13 15" type="primary">atpE</name>
    <name evidence="15" type="ORF">MMH89_04795</name>
</gene>
<dbReference type="NCBIfam" id="TIGR01260">
    <property type="entry name" value="ATP_synt_c"/>
    <property type="match status" value="1"/>
</dbReference>
<dbReference type="EMBL" id="CP092900">
    <property type="protein sequence ID" value="UTC24533.1"/>
    <property type="molecule type" value="Genomic_DNA"/>
</dbReference>
<keyword evidence="11 13" id="KW-0066">ATP synthesis</keyword>
<dbReference type="Gene3D" id="1.20.20.10">
    <property type="entry name" value="F1F0 ATP synthase subunit C"/>
    <property type="match status" value="1"/>
</dbReference>
<keyword evidence="4 13" id="KW-0138">CF(0)</keyword>
<keyword evidence="6 13" id="KW-0375">Hydrogen ion transport</keyword>
<comment type="subcellular location">
    <subcellularLocation>
        <location evidence="13">Cell membrane</location>
        <topology evidence="13">Multi-pass membrane protein</topology>
    </subcellularLocation>
    <subcellularLocation>
        <location evidence="1">Membrane</location>
        <topology evidence="1">Multi-pass membrane protein</topology>
    </subcellularLocation>
</comment>
<feature type="transmembrane region" description="Helical" evidence="13">
    <location>
        <begin position="15"/>
        <end position="37"/>
    </location>
</feature>
<dbReference type="InterPro" id="IPR020537">
    <property type="entry name" value="ATP_synth_F0_csu_DDCD_BS"/>
</dbReference>
<dbReference type="HAMAP" id="MF_01396">
    <property type="entry name" value="ATP_synth_c_bact"/>
    <property type="match status" value="1"/>
</dbReference>
<protein>
    <recommendedName>
        <fullName evidence="13">ATP synthase subunit c</fullName>
    </recommendedName>
    <alternativeName>
        <fullName evidence="13">ATP synthase F(0) sector subunit c</fullName>
    </alternativeName>
    <alternativeName>
        <fullName evidence="13">F-type ATPase subunit c</fullName>
        <shortName evidence="13">F-ATPase subunit c</shortName>
    </alternativeName>
    <alternativeName>
        <fullName evidence="13">Lipid-binding protein</fullName>
    </alternativeName>
</protein>
<evidence type="ECO:0000256" key="11">
    <source>
        <dbReference type="ARBA" id="ARBA00023310"/>
    </source>
</evidence>
<evidence type="ECO:0000256" key="3">
    <source>
        <dbReference type="ARBA" id="ARBA00022448"/>
    </source>
</evidence>
<dbReference type="SUPFAM" id="SSF81333">
    <property type="entry name" value="F1F0 ATP synthase subunit C"/>
    <property type="match status" value="1"/>
</dbReference>
<keyword evidence="9 13" id="KW-0446">Lipid-binding</keyword>
<name>A0ABY5DKK7_9GAMM</name>
<evidence type="ECO:0000256" key="6">
    <source>
        <dbReference type="ARBA" id="ARBA00022781"/>
    </source>
</evidence>
<evidence type="ECO:0000256" key="1">
    <source>
        <dbReference type="ARBA" id="ARBA00004141"/>
    </source>
</evidence>
<feature type="transmembrane region" description="Helical" evidence="13">
    <location>
        <begin position="58"/>
        <end position="80"/>
    </location>
</feature>
<reference evidence="15 16" key="1">
    <citation type="journal article" date="2022" name="Nat. Microbiol.">
        <title>The microbiome of a bacterivorous marine choanoflagellate contains a resource-demanding obligate bacterial associate.</title>
        <authorList>
            <person name="Needham D.M."/>
            <person name="Poirier C."/>
            <person name="Bachy C."/>
            <person name="George E.E."/>
            <person name="Wilken S."/>
            <person name="Yung C.C.M."/>
            <person name="Limardo A.J."/>
            <person name="Morando M."/>
            <person name="Sudek L."/>
            <person name="Malmstrom R.R."/>
            <person name="Keeling P.J."/>
            <person name="Santoro A.E."/>
            <person name="Worden A.Z."/>
        </authorList>
    </citation>
    <scope>NUCLEOTIDE SEQUENCE [LARGE SCALE GENOMIC DNA]</scope>
    <source>
        <strain evidence="15 16">Comchoano-1</strain>
    </source>
</reference>
<dbReference type="Proteomes" id="UP001055955">
    <property type="component" value="Chromosome"/>
</dbReference>
<evidence type="ECO:0000313" key="15">
    <source>
        <dbReference type="EMBL" id="UTC24533.1"/>
    </source>
</evidence>
<dbReference type="CDD" id="cd18185">
    <property type="entry name" value="ATP-synt_Fo_c_ATPE"/>
    <property type="match status" value="1"/>
</dbReference>
<dbReference type="NCBIfam" id="NF005363">
    <property type="entry name" value="PRK06876.1"/>
    <property type="match status" value="1"/>
</dbReference>
<evidence type="ECO:0000259" key="14">
    <source>
        <dbReference type="Pfam" id="PF00137"/>
    </source>
</evidence>
<dbReference type="PROSITE" id="PS00605">
    <property type="entry name" value="ATPASE_C"/>
    <property type="match status" value="1"/>
</dbReference>
<comment type="similarity">
    <text evidence="2 13">Belongs to the ATPase C chain family.</text>
</comment>
<accession>A0ABY5DKK7</accession>
<evidence type="ECO:0000256" key="2">
    <source>
        <dbReference type="ARBA" id="ARBA00006704"/>
    </source>
</evidence>